<dbReference type="EMBL" id="PNYA01000042">
    <property type="protein sequence ID" value="PMS14660.1"/>
    <property type="molecule type" value="Genomic_DNA"/>
</dbReference>
<dbReference type="AlphaFoldDB" id="A0A2N7VBW8"/>
<protein>
    <submittedName>
        <fullName evidence="1">Zinc/iron-chelating domain-containing protein</fullName>
    </submittedName>
</protein>
<accession>A0A2N7VBW8</accession>
<comment type="caution">
    <text evidence="1">The sequence shown here is derived from an EMBL/GenBank/DDBJ whole genome shotgun (WGS) entry which is preliminary data.</text>
</comment>
<name>A0A2N7VBW8_9BURK</name>
<dbReference type="OrthoDB" id="7500397at2"/>
<dbReference type="Proteomes" id="UP000235616">
    <property type="component" value="Unassembled WGS sequence"/>
</dbReference>
<dbReference type="Pfam" id="PF03692">
    <property type="entry name" value="CxxCxxCC"/>
    <property type="match status" value="1"/>
</dbReference>
<dbReference type="InterPro" id="IPR005358">
    <property type="entry name" value="Puta_zinc/iron-chelating_dom"/>
</dbReference>
<sequence length="265" mass="28375">MDVDFACTQCAKCCHDLRLPLTIDEAIDWLSRGGTVELLSEAMPWLGEPPPENTGAAHKRRRSFAASSGELPVRVAVIVAAAFSGPCPNLLPDKRCGIYPERPLVCRIYPAEINPSVKFEPRHKACPPDAWANGSSALVRAGRLVDAVTMELIERSRQIDAVEVAAKAHLCRALGIDRAAISNEGFVVHSPDAGSLLNALQAAKYSVPENHSVSAQPESSHGDWRLVSNRRASVAALAAVAAHGEFVGDEPNSSFRYLSFGDSAA</sequence>
<reference evidence="1 2" key="1">
    <citation type="submission" date="2018-01" db="EMBL/GenBank/DDBJ databases">
        <title>Whole genome analyses suggest that Burkholderia sensu lato contains two further novel genera in the rhizoxinica-symbiotica group Mycetohabitans gen. nov., and Trinickia gen. nov.: implications for the evolution of diazotrophy and nodulation in the Burkholderiaceae.</title>
        <authorList>
            <person name="Estrada-de los Santos P."/>
            <person name="Palmer M."/>
            <person name="Chavez-Ramirez B."/>
            <person name="Beukes C."/>
            <person name="Steenkamp E.T."/>
            <person name="Hirsch A.M."/>
            <person name="Manyaka P."/>
            <person name="Maluk M."/>
            <person name="Lafos M."/>
            <person name="Crook M."/>
            <person name="Gross E."/>
            <person name="Simon M.F."/>
            <person name="Bueno dos Reis Junior F."/>
            <person name="Poole P.S."/>
            <person name="Venter S.N."/>
            <person name="James E.K."/>
        </authorList>
    </citation>
    <scope>NUCLEOTIDE SEQUENCE [LARGE SCALE GENOMIC DNA]</scope>
    <source>
        <strain evidence="1 2">GIMN1.004</strain>
    </source>
</reference>
<keyword evidence="2" id="KW-1185">Reference proteome</keyword>
<proteinExistence type="predicted"/>
<organism evidence="1 2">
    <name type="scientific">Trinickia dabaoshanensis</name>
    <dbReference type="NCBI Taxonomy" id="564714"/>
    <lineage>
        <taxon>Bacteria</taxon>
        <taxon>Pseudomonadati</taxon>
        <taxon>Pseudomonadota</taxon>
        <taxon>Betaproteobacteria</taxon>
        <taxon>Burkholderiales</taxon>
        <taxon>Burkholderiaceae</taxon>
        <taxon>Trinickia</taxon>
    </lineage>
</organism>
<gene>
    <name evidence="1" type="ORF">C0Z18_30730</name>
</gene>
<evidence type="ECO:0000313" key="1">
    <source>
        <dbReference type="EMBL" id="PMS14660.1"/>
    </source>
</evidence>
<evidence type="ECO:0000313" key="2">
    <source>
        <dbReference type="Proteomes" id="UP000235616"/>
    </source>
</evidence>